<dbReference type="Gene3D" id="3.40.1190.20">
    <property type="match status" value="1"/>
</dbReference>
<evidence type="ECO:0000259" key="6">
    <source>
        <dbReference type="Pfam" id="PF08543"/>
    </source>
</evidence>
<dbReference type="AlphaFoldDB" id="A0A382U300"/>
<evidence type="ECO:0000256" key="5">
    <source>
        <dbReference type="ARBA" id="ARBA00022840"/>
    </source>
</evidence>
<feature type="domain" description="Pyridoxamine kinase/Phosphomethylpyrimidine kinase" evidence="6">
    <location>
        <begin position="75"/>
        <end position="247"/>
    </location>
</feature>
<keyword evidence="2" id="KW-0808">Transferase</keyword>
<dbReference type="GO" id="GO:0005524">
    <property type="term" value="F:ATP binding"/>
    <property type="evidence" value="ECO:0007669"/>
    <property type="project" value="UniProtKB-KW"/>
</dbReference>
<dbReference type="NCBIfam" id="TIGR00687">
    <property type="entry name" value="pyridox_kin"/>
    <property type="match status" value="1"/>
</dbReference>
<dbReference type="Pfam" id="PF08543">
    <property type="entry name" value="Phos_pyr_kin"/>
    <property type="match status" value="1"/>
</dbReference>
<dbReference type="InterPro" id="IPR004625">
    <property type="entry name" value="PyrdxlKinase"/>
</dbReference>
<dbReference type="GO" id="GO:0009443">
    <property type="term" value="P:pyridoxal 5'-phosphate salvage"/>
    <property type="evidence" value="ECO:0007669"/>
    <property type="project" value="InterPro"/>
</dbReference>
<dbReference type="InterPro" id="IPR029056">
    <property type="entry name" value="Ribokinase-like"/>
</dbReference>
<dbReference type="SUPFAM" id="SSF53613">
    <property type="entry name" value="Ribokinase-like"/>
    <property type="match status" value="1"/>
</dbReference>
<name>A0A382U300_9ZZZZ</name>
<gene>
    <name evidence="7" type="ORF">METZ01_LOCUS381497</name>
</gene>
<evidence type="ECO:0000256" key="2">
    <source>
        <dbReference type="ARBA" id="ARBA00022679"/>
    </source>
</evidence>
<protein>
    <recommendedName>
        <fullName evidence="1">pyridoxal kinase</fullName>
        <ecNumber evidence="1">2.7.1.35</ecNumber>
    </recommendedName>
</protein>
<organism evidence="7">
    <name type="scientific">marine metagenome</name>
    <dbReference type="NCBI Taxonomy" id="408172"/>
    <lineage>
        <taxon>unclassified sequences</taxon>
        <taxon>metagenomes</taxon>
        <taxon>ecological metagenomes</taxon>
    </lineage>
</organism>
<dbReference type="GO" id="GO:0005829">
    <property type="term" value="C:cytosol"/>
    <property type="evidence" value="ECO:0007669"/>
    <property type="project" value="TreeGrafter"/>
</dbReference>
<evidence type="ECO:0000256" key="4">
    <source>
        <dbReference type="ARBA" id="ARBA00022777"/>
    </source>
</evidence>
<dbReference type="GO" id="GO:0008478">
    <property type="term" value="F:pyridoxal kinase activity"/>
    <property type="evidence" value="ECO:0007669"/>
    <property type="project" value="UniProtKB-EC"/>
</dbReference>
<evidence type="ECO:0000313" key="7">
    <source>
        <dbReference type="EMBL" id="SVD28643.1"/>
    </source>
</evidence>
<dbReference type="EC" id="2.7.1.35" evidence="1"/>
<evidence type="ECO:0000256" key="3">
    <source>
        <dbReference type="ARBA" id="ARBA00022741"/>
    </source>
</evidence>
<accession>A0A382U300</accession>
<dbReference type="CDD" id="cd01173">
    <property type="entry name" value="pyridoxal_pyridoxamine_kinase"/>
    <property type="match status" value="1"/>
</dbReference>
<reference evidence="7" key="1">
    <citation type="submission" date="2018-05" db="EMBL/GenBank/DDBJ databases">
        <authorList>
            <person name="Lanie J.A."/>
            <person name="Ng W.-L."/>
            <person name="Kazmierczak K.M."/>
            <person name="Andrzejewski T.M."/>
            <person name="Davidsen T.M."/>
            <person name="Wayne K.J."/>
            <person name="Tettelin H."/>
            <person name="Glass J.I."/>
            <person name="Rusch D."/>
            <person name="Podicherti R."/>
            <person name="Tsui H.-C.T."/>
            <person name="Winkler M.E."/>
        </authorList>
    </citation>
    <scope>NUCLEOTIDE SEQUENCE</scope>
</reference>
<proteinExistence type="predicted"/>
<keyword evidence="5" id="KW-0067">ATP-binding</keyword>
<dbReference type="PANTHER" id="PTHR10534">
    <property type="entry name" value="PYRIDOXAL KINASE"/>
    <property type="match status" value="1"/>
</dbReference>
<sequence length="250" mass="26790">MMANILSLTSHVAYGHVGGQASVPAWHAMGHEVWHIPTVLFSNHPGHGGFGGAPVDLTLQNQLLDGLSERQFLANCNAVHTGYLGQPGSVDVALRAIDTTDAVVICDPILGDDGRLFVPEEIATVLRDQLLPRSAIVTPNLFELSWLTGMDLPSINDVVLACEALRQLGPEWVICTSAWQFEEWLYNIAVGPHGAVQVRVPFFPDKNVVPKGTGDAFTAILLGHYLDHGDIPAALSWASAALHGLIQGSI</sequence>
<feature type="non-terminal residue" evidence="7">
    <location>
        <position position="250"/>
    </location>
</feature>
<dbReference type="EMBL" id="UINC01141103">
    <property type="protein sequence ID" value="SVD28643.1"/>
    <property type="molecule type" value="Genomic_DNA"/>
</dbReference>
<keyword evidence="3" id="KW-0547">Nucleotide-binding</keyword>
<dbReference type="PANTHER" id="PTHR10534:SF2">
    <property type="entry name" value="PYRIDOXAL KINASE"/>
    <property type="match status" value="1"/>
</dbReference>
<evidence type="ECO:0000256" key="1">
    <source>
        <dbReference type="ARBA" id="ARBA00012104"/>
    </source>
</evidence>
<keyword evidence="4" id="KW-0418">Kinase</keyword>
<dbReference type="InterPro" id="IPR013749">
    <property type="entry name" value="PM/HMP-P_kinase-1"/>
</dbReference>